<evidence type="ECO:0000256" key="1">
    <source>
        <dbReference type="SAM" id="MobiDB-lite"/>
    </source>
</evidence>
<gene>
    <name evidence="2" type="ORF">GGX14DRAFT_384808</name>
</gene>
<dbReference type="EMBL" id="JARJCW010000002">
    <property type="protein sequence ID" value="KAJ7228316.1"/>
    <property type="molecule type" value="Genomic_DNA"/>
</dbReference>
<reference evidence="2" key="1">
    <citation type="submission" date="2023-03" db="EMBL/GenBank/DDBJ databases">
        <title>Massive genome expansion in bonnet fungi (Mycena s.s.) driven by repeated elements and novel gene families across ecological guilds.</title>
        <authorList>
            <consortium name="Lawrence Berkeley National Laboratory"/>
            <person name="Harder C.B."/>
            <person name="Miyauchi S."/>
            <person name="Viragh M."/>
            <person name="Kuo A."/>
            <person name="Thoen E."/>
            <person name="Andreopoulos B."/>
            <person name="Lu D."/>
            <person name="Skrede I."/>
            <person name="Drula E."/>
            <person name="Henrissat B."/>
            <person name="Morin E."/>
            <person name="Kohler A."/>
            <person name="Barry K."/>
            <person name="LaButti K."/>
            <person name="Morin E."/>
            <person name="Salamov A."/>
            <person name="Lipzen A."/>
            <person name="Mereny Z."/>
            <person name="Hegedus B."/>
            <person name="Baldrian P."/>
            <person name="Stursova M."/>
            <person name="Weitz H."/>
            <person name="Taylor A."/>
            <person name="Grigoriev I.V."/>
            <person name="Nagy L.G."/>
            <person name="Martin F."/>
            <person name="Kauserud H."/>
        </authorList>
    </citation>
    <scope>NUCLEOTIDE SEQUENCE</scope>
    <source>
        <strain evidence="2">9144</strain>
    </source>
</reference>
<dbReference type="AlphaFoldDB" id="A0AAD7E508"/>
<feature type="region of interest" description="Disordered" evidence="1">
    <location>
        <begin position="1"/>
        <end position="27"/>
    </location>
</feature>
<organism evidence="2 3">
    <name type="scientific">Mycena pura</name>
    <dbReference type="NCBI Taxonomy" id="153505"/>
    <lineage>
        <taxon>Eukaryota</taxon>
        <taxon>Fungi</taxon>
        <taxon>Dikarya</taxon>
        <taxon>Basidiomycota</taxon>
        <taxon>Agaricomycotina</taxon>
        <taxon>Agaricomycetes</taxon>
        <taxon>Agaricomycetidae</taxon>
        <taxon>Agaricales</taxon>
        <taxon>Marasmiineae</taxon>
        <taxon>Mycenaceae</taxon>
        <taxon>Mycena</taxon>
    </lineage>
</organism>
<protein>
    <submittedName>
        <fullName evidence="2">Uncharacterized protein</fullName>
    </submittedName>
</protein>
<accession>A0AAD7E508</accession>
<evidence type="ECO:0000313" key="3">
    <source>
        <dbReference type="Proteomes" id="UP001219525"/>
    </source>
</evidence>
<dbReference type="Proteomes" id="UP001219525">
    <property type="component" value="Unassembled WGS sequence"/>
</dbReference>
<name>A0AAD7E508_9AGAR</name>
<proteinExistence type="predicted"/>
<evidence type="ECO:0000313" key="2">
    <source>
        <dbReference type="EMBL" id="KAJ7228316.1"/>
    </source>
</evidence>
<keyword evidence="3" id="KW-1185">Reference proteome</keyword>
<sequence length="690" mass="77489">MAGGPCCRATGSRAVPSSLGAAGSISPKSSYYARLPQQSRWRGPQDDRVFVPALDWPCDYPAPPDDMEDVEDAQGSGKRPIELEESPLKRHKASTGSTEYIFPTSVSNETAIAKEDTRQRIVERVDKLLTTINTVLGVEVNNVHSPHHRTAIPFPALSASNRRFAQKFNLNKINGVEHFDYRGRCILNQKVLPMLRQLYDTIAPTTLGFLGTKGAGRAHISTAAASVLLLEGYPVVFLPLSVPILSNAAIRDAIHVALRNDKVLHRYTDTLFDMCCKYDGLGGILHFCNYIKSKQLKLVFIMLNLDLVSEEDLNMFLNMADGHVLLFTAGGNSSLADEKAAEVAMGSVDAALYLNGGLEENEVGGWYHQYEVESKVVISKDEQALIQTTTGNVPLLLSELFRAVKAKGRFNRDLLNVSLDLYAEISKHLQEPMKESPNETSKLLLAVLNNSPLDVPRRLPDRRYMYRGKDRRWRYTCLFVFEATYHLALQLQDCFREFQVKSWLQCLPLLARNPSMLEYALKYAITAELRHGVTLSHFKSKLTIPPLPLFPLPAGGAPTNVTKSGLYVPLEFNHRHVDCIAVWFEPTAVHIVPIQISNVTKRSGHSDSRYQFFAADWLLWQEAVNKTNVTSIQWHFLWIIRATRCKWERFEKLEPRSSKGGASYPSHEIFTTGFNSISQNIYDKLPVLPS</sequence>
<comment type="caution">
    <text evidence="2">The sequence shown here is derived from an EMBL/GenBank/DDBJ whole genome shotgun (WGS) entry which is preliminary data.</text>
</comment>